<organism evidence="2">
    <name type="scientific">Papilio xuthus</name>
    <name type="common">Asian swallowtail butterfly</name>
    <dbReference type="NCBI Taxonomy" id="66420"/>
    <lineage>
        <taxon>Eukaryota</taxon>
        <taxon>Metazoa</taxon>
        <taxon>Ecdysozoa</taxon>
        <taxon>Arthropoda</taxon>
        <taxon>Hexapoda</taxon>
        <taxon>Insecta</taxon>
        <taxon>Pterygota</taxon>
        <taxon>Neoptera</taxon>
        <taxon>Endopterygota</taxon>
        <taxon>Lepidoptera</taxon>
        <taxon>Glossata</taxon>
        <taxon>Ditrysia</taxon>
        <taxon>Papilionoidea</taxon>
        <taxon>Papilionidae</taxon>
        <taxon>Papilioninae</taxon>
        <taxon>Papilio</taxon>
    </lineage>
</organism>
<dbReference type="AlphaFoldDB" id="A0AAJ7EHH2"/>
<dbReference type="InterPro" id="IPR000477">
    <property type="entry name" value="RT_dom"/>
</dbReference>
<dbReference type="PROSITE" id="PS50878">
    <property type="entry name" value="RT_POL"/>
    <property type="match status" value="1"/>
</dbReference>
<dbReference type="InterPro" id="IPR043502">
    <property type="entry name" value="DNA/RNA_pol_sf"/>
</dbReference>
<dbReference type="Pfam" id="PF00078">
    <property type="entry name" value="RVT_1"/>
    <property type="match status" value="1"/>
</dbReference>
<dbReference type="KEGG" id="pxu:106125025"/>
<feature type="domain" description="Reverse transcriptase" evidence="1">
    <location>
        <begin position="1"/>
        <end position="130"/>
    </location>
</feature>
<protein>
    <submittedName>
        <fullName evidence="2">Uncharacterized protein LOC106125025</fullName>
    </submittedName>
</protein>
<dbReference type="RefSeq" id="XP_013177567.1">
    <property type="nucleotide sequence ID" value="XM_013322113.1"/>
</dbReference>
<evidence type="ECO:0000259" key="1">
    <source>
        <dbReference type="PROSITE" id="PS50878"/>
    </source>
</evidence>
<proteinExistence type="predicted"/>
<dbReference type="GeneID" id="106125025"/>
<reference evidence="2" key="1">
    <citation type="submission" date="2025-08" db="UniProtKB">
        <authorList>
            <consortium name="RefSeq"/>
        </authorList>
    </citation>
    <scope>IDENTIFICATION</scope>
</reference>
<dbReference type="InterPro" id="IPR043128">
    <property type="entry name" value="Rev_trsase/Diguanyl_cyclase"/>
</dbReference>
<dbReference type="Proteomes" id="UP000694872">
    <property type="component" value="Unplaced"/>
</dbReference>
<dbReference type="PANTHER" id="PTHR47027">
    <property type="entry name" value="REVERSE TRANSCRIPTASE DOMAIN-CONTAINING PROTEIN"/>
    <property type="match status" value="1"/>
</dbReference>
<sequence length="216" mass="24255">MYCQANTHIRSAAGDSDRFGVSVGLHQGSALSPYLFLLVMDALTSDIQEEAPWCMLYADDIVLVGEDECEVQSRLEIWRDTLEKAGLKISRTKTEHLFCDFGGPTSFSPIALNGVNLPTCSDFKYLGSLVQYDGGVDRDVKSRINAGWMKWRQVTGVTCDPRMPMKLKGQIYKSIVRPVVLYGSECWATKVSDERRLHVAEMHKSKQMKHGLVFVN</sequence>
<evidence type="ECO:0000313" key="2">
    <source>
        <dbReference type="RefSeq" id="XP_013177567.1"/>
    </source>
</evidence>
<dbReference type="SUPFAM" id="SSF56672">
    <property type="entry name" value="DNA/RNA polymerases"/>
    <property type="match status" value="1"/>
</dbReference>
<gene>
    <name evidence="2" type="primary">LOC106125025</name>
</gene>
<dbReference type="GO" id="GO:0071897">
    <property type="term" value="P:DNA biosynthetic process"/>
    <property type="evidence" value="ECO:0007669"/>
    <property type="project" value="UniProtKB-ARBA"/>
</dbReference>
<accession>A0AAJ7EHH2</accession>
<dbReference type="Gene3D" id="3.30.70.270">
    <property type="match status" value="1"/>
</dbReference>
<dbReference type="PANTHER" id="PTHR47027:SF28">
    <property type="entry name" value="ENDONUCLEASE-REVERSE TRANSCRIPTASE"/>
    <property type="match status" value="1"/>
</dbReference>
<name>A0AAJ7EHH2_PAPXU</name>